<accession>A0A8H3PG17</accession>
<organism evidence="1 2">
    <name type="scientific">Heterodermia speciosa</name>
    <dbReference type="NCBI Taxonomy" id="116794"/>
    <lineage>
        <taxon>Eukaryota</taxon>
        <taxon>Fungi</taxon>
        <taxon>Dikarya</taxon>
        <taxon>Ascomycota</taxon>
        <taxon>Pezizomycotina</taxon>
        <taxon>Lecanoromycetes</taxon>
        <taxon>OSLEUM clade</taxon>
        <taxon>Lecanoromycetidae</taxon>
        <taxon>Caliciales</taxon>
        <taxon>Physciaceae</taxon>
        <taxon>Heterodermia</taxon>
    </lineage>
</organism>
<dbReference type="AlphaFoldDB" id="A0A8H3PG17"/>
<keyword evidence="2" id="KW-1185">Reference proteome</keyword>
<dbReference type="Proteomes" id="UP000664521">
    <property type="component" value="Unassembled WGS sequence"/>
</dbReference>
<protein>
    <submittedName>
        <fullName evidence="1">Uncharacterized protein</fullName>
    </submittedName>
</protein>
<proteinExistence type="predicted"/>
<dbReference type="EMBL" id="CAJPDS010000143">
    <property type="protein sequence ID" value="CAF9940037.1"/>
    <property type="molecule type" value="Genomic_DNA"/>
</dbReference>
<evidence type="ECO:0000313" key="2">
    <source>
        <dbReference type="Proteomes" id="UP000664521"/>
    </source>
</evidence>
<evidence type="ECO:0000313" key="1">
    <source>
        <dbReference type="EMBL" id="CAF9940037.1"/>
    </source>
</evidence>
<name>A0A8H3PG17_9LECA</name>
<reference evidence="1" key="1">
    <citation type="submission" date="2021-03" db="EMBL/GenBank/DDBJ databases">
        <authorList>
            <person name="Tagirdzhanova G."/>
        </authorList>
    </citation>
    <scope>NUCLEOTIDE SEQUENCE</scope>
</reference>
<comment type="caution">
    <text evidence="1">The sequence shown here is derived from an EMBL/GenBank/DDBJ whole genome shotgun (WGS) entry which is preliminary data.</text>
</comment>
<sequence>MYQFDARNVKVDVLTRLSKSISKDENDARLKQQHQMIFTSNRLKIRVMKVNSNLSLYSRVMKTNKISDECFEYRIALTQDKKKFKGIKLVICSIKHEVLYYDNRV</sequence>
<gene>
    <name evidence="1" type="ORF">HETSPECPRED_002141</name>
</gene>